<dbReference type="EMBL" id="HBHL01002346">
    <property type="protein sequence ID" value="CAD9712532.1"/>
    <property type="molecule type" value="Transcribed_RNA"/>
</dbReference>
<keyword evidence="2" id="KW-0812">Transmembrane</keyword>
<name>A0A7S2SXP8_9CHLO</name>
<dbReference type="GO" id="GO:0042765">
    <property type="term" value="C:GPI-anchor transamidase complex"/>
    <property type="evidence" value="ECO:0007669"/>
    <property type="project" value="InterPro"/>
</dbReference>
<dbReference type="InterPro" id="IPR007246">
    <property type="entry name" value="Gaa1"/>
</dbReference>
<sequence>MTMTKGGRWFRVVKLAAAVMWLVGMSGLLAMPFFKLSVRLDENALLPLLSDPTPAHSSELRIREDHKPTWKEPAGVQKILGDRGLPSSSSSSSPSSWSDFASNSSSGSPCEITSTLLRAKSNPQKQNMLWFVDSEMLPVSLDLMLLLKESRWLSRDMIFVHVSKSESCEPSATLNAWLEAYHYSGSSDPSWRPESVVPVEGNIAAAVVLSSDKSGESGADLMMSINSGTGILPNLDLVTTFRVIQESLGSLSLALKGMESCEDGRGQCKAPESLEAYWRSFSCLATFYRRHWMASATDHPEFRKYNVDAIEVSFNEPISRDIKVEKQRDLVKTLELFARALNNVEEKLHHSTYTYMLFGTGCGVSTPFAWIWFVVLLQVTVLVTPLADLHHNAPTAHSLAVDTAAIGFVCFTCLQLFQDPLRVYTLCALVFPLTNLLLWAGADESTGKAKES</sequence>
<feature type="compositionally biased region" description="Low complexity" evidence="1">
    <location>
        <begin position="87"/>
        <end position="107"/>
    </location>
</feature>
<proteinExistence type="predicted"/>
<dbReference type="Pfam" id="PF04114">
    <property type="entry name" value="Gaa1"/>
    <property type="match status" value="1"/>
</dbReference>
<evidence type="ECO:0000256" key="2">
    <source>
        <dbReference type="SAM" id="Phobius"/>
    </source>
</evidence>
<dbReference type="PANTHER" id="PTHR13304">
    <property type="entry name" value="GLYCOSYLPHOSPHATIDYLINOSITOL ANCHOR ATTACHMENT 1 PROTEIN"/>
    <property type="match status" value="1"/>
</dbReference>
<accession>A0A7S2SXP8</accession>
<feature type="region of interest" description="Disordered" evidence="1">
    <location>
        <begin position="81"/>
        <end position="107"/>
    </location>
</feature>
<keyword evidence="2" id="KW-1133">Transmembrane helix</keyword>
<feature type="transmembrane region" description="Helical" evidence="2">
    <location>
        <begin position="12"/>
        <end position="34"/>
    </location>
</feature>
<reference evidence="3" key="1">
    <citation type="submission" date="2021-01" db="EMBL/GenBank/DDBJ databases">
        <authorList>
            <person name="Corre E."/>
            <person name="Pelletier E."/>
            <person name="Niang G."/>
            <person name="Scheremetjew M."/>
            <person name="Finn R."/>
            <person name="Kale V."/>
            <person name="Holt S."/>
            <person name="Cochrane G."/>
            <person name="Meng A."/>
            <person name="Brown T."/>
            <person name="Cohen L."/>
        </authorList>
    </citation>
    <scope>NUCLEOTIDE SEQUENCE</scope>
    <source>
        <strain evidence="3">CCMP1205</strain>
    </source>
</reference>
<dbReference type="PANTHER" id="PTHR13304:SF0">
    <property type="entry name" value="GLYCOSYLPHOSPHATIDYLINOSITOL ANCHOR ATTACHMENT 1 PROTEIN"/>
    <property type="match status" value="1"/>
</dbReference>
<keyword evidence="2" id="KW-0472">Membrane</keyword>
<protein>
    <submittedName>
        <fullName evidence="3">Uncharacterized protein</fullName>
    </submittedName>
</protein>
<evidence type="ECO:0000313" key="3">
    <source>
        <dbReference type="EMBL" id="CAD9712532.1"/>
    </source>
</evidence>
<dbReference type="AlphaFoldDB" id="A0A7S2SXP8"/>
<gene>
    <name evidence="3" type="ORF">CPRI1469_LOCUS1373</name>
</gene>
<dbReference type="GO" id="GO:0016255">
    <property type="term" value="P:attachment of GPI anchor to protein"/>
    <property type="evidence" value="ECO:0007669"/>
    <property type="project" value="TreeGrafter"/>
</dbReference>
<organism evidence="3">
    <name type="scientific">Chloropicon primus</name>
    <dbReference type="NCBI Taxonomy" id="1764295"/>
    <lineage>
        <taxon>Eukaryota</taxon>
        <taxon>Viridiplantae</taxon>
        <taxon>Chlorophyta</taxon>
        <taxon>Chloropicophyceae</taxon>
        <taxon>Chloropicales</taxon>
        <taxon>Chloropicaceae</taxon>
        <taxon>Chloropicon</taxon>
    </lineage>
</organism>
<evidence type="ECO:0000256" key="1">
    <source>
        <dbReference type="SAM" id="MobiDB-lite"/>
    </source>
</evidence>